<feature type="transmembrane region" description="Helical" evidence="15">
    <location>
        <begin position="228"/>
        <end position="246"/>
    </location>
</feature>
<dbReference type="InterPro" id="IPR054765">
    <property type="entry name" value="SLBB_dom"/>
</dbReference>
<evidence type="ECO:0000256" key="7">
    <source>
        <dbReference type="ARBA" id="ARBA00022729"/>
    </source>
</evidence>
<comment type="subcellular location">
    <subcellularLocation>
        <location evidence="1">Cell outer membrane</location>
        <topology evidence="1">Multi-pass membrane protein</topology>
    </subcellularLocation>
</comment>
<keyword evidence="5" id="KW-0762">Sugar transport</keyword>
<evidence type="ECO:0000259" key="16">
    <source>
        <dbReference type="Pfam" id="PF02563"/>
    </source>
</evidence>
<evidence type="ECO:0000313" key="18">
    <source>
        <dbReference type="EMBL" id="MEX6689925.1"/>
    </source>
</evidence>
<dbReference type="InterPro" id="IPR049712">
    <property type="entry name" value="Poly_export"/>
</dbReference>
<name>A0ABV3ZK96_9BACT</name>
<dbReference type="PROSITE" id="PS51257">
    <property type="entry name" value="PROKAR_LIPOPROTEIN"/>
    <property type="match status" value="1"/>
</dbReference>
<evidence type="ECO:0000313" key="19">
    <source>
        <dbReference type="Proteomes" id="UP001560573"/>
    </source>
</evidence>
<evidence type="ECO:0000256" key="11">
    <source>
        <dbReference type="ARBA" id="ARBA00023136"/>
    </source>
</evidence>
<evidence type="ECO:0000256" key="14">
    <source>
        <dbReference type="ARBA" id="ARBA00023288"/>
    </source>
</evidence>
<comment type="similarity">
    <text evidence="2">Belongs to the BexD/CtrA/VexA family.</text>
</comment>
<dbReference type="RefSeq" id="WP_369331331.1">
    <property type="nucleotide sequence ID" value="NZ_JAULBC010000007.1"/>
</dbReference>
<dbReference type="Pfam" id="PF02563">
    <property type="entry name" value="Poly_export"/>
    <property type="match status" value="1"/>
</dbReference>
<sequence length="251" mass="27672">MLKTSCTYAFLLIIILLTASCANSKKVVYFNNLTDSMVVSQTGSLEPVIQRNDVLSIYVTSMDETVTQMFNAPNLSASQAAGYLVDQDSTIQFPIIGKIKAAGMTKKALADYIRSQLIKKDLLKDPIVQVRYLNFKVVVLGEVAHPGVINVTNEKITLMEAIASAGDLTPQAKRSNILLVHEEDGTKTIKRLDLTKAELLTSPSYYLKSNDVVYIEPTKTKMAGSSRFLQLFPIVLATLTFGLLVINQFEN</sequence>
<evidence type="ECO:0000256" key="12">
    <source>
        <dbReference type="ARBA" id="ARBA00023139"/>
    </source>
</evidence>
<evidence type="ECO:0000256" key="2">
    <source>
        <dbReference type="ARBA" id="ARBA00009450"/>
    </source>
</evidence>
<dbReference type="PANTHER" id="PTHR33619:SF3">
    <property type="entry name" value="POLYSACCHARIDE EXPORT PROTEIN GFCE-RELATED"/>
    <property type="match status" value="1"/>
</dbReference>
<evidence type="ECO:0000256" key="10">
    <source>
        <dbReference type="ARBA" id="ARBA00023114"/>
    </source>
</evidence>
<accession>A0ABV3ZK96</accession>
<evidence type="ECO:0000259" key="17">
    <source>
        <dbReference type="Pfam" id="PF22461"/>
    </source>
</evidence>
<evidence type="ECO:0000256" key="4">
    <source>
        <dbReference type="ARBA" id="ARBA00022452"/>
    </source>
</evidence>
<keyword evidence="6 15" id="KW-0812">Transmembrane</keyword>
<keyword evidence="10" id="KW-0626">Porin</keyword>
<keyword evidence="14" id="KW-0449">Lipoprotein</keyword>
<dbReference type="PANTHER" id="PTHR33619">
    <property type="entry name" value="POLYSACCHARIDE EXPORT PROTEIN GFCE-RELATED"/>
    <property type="match status" value="1"/>
</dbReference>
<dbReference type="Proteomes" id="UP001560573">
    <property type="component" value="Unassembled WGS sequence"/>
</dbReference>
<protein>
    <submittedName>
        <fullName evidence="18">Polysaccharide biosynthesis/export family protein</fullName>
    </submittedName>
</protein>
<keyword evidence="9" id="KW-0406">Ion transport</keyword>
<keyword evidence="8" id="KW-0625">Polysaccharide transport</keyword>
<evidence type="ECO:0000256" key="1">
    <source>
        <dbReference type="ARBA" id="ARBA00004571"/>
    </source>
</evidence>
<keyword evidence="13" id="KW-0998">Cell outer membrane</keyword>
<proteinExistence type="inferred from homology"/>
<keyword evidence="3" id="KW-0813">Transport</keyword>
<feature type="domain" description="Polysaccharide export protein N-terminal" evidence="16">
    <location>
        <begin position="48"/>
        <end position="131"/>
    </location>
</feature>
<evidence type="ECO:0000256" key="5">
    <source>
        <dbReference type="ARBA" id="ARBA00022597"/>
    </source>
</evidence>
<gene>
    <name evidence="18" type="ORF">QTN47_20625</name>
</gene>
<keyword evidence="7" id="KW-0732">Signal</keyword>
<evidence type="ECO:0000256" key="13">
    <source>
        <dbReference type="ARBA" id="ARBA00023237"/>
    </source>
</evidence>
<keyword evidence="4" id="KW-1134">Transmembrane beta strand</keyword>
<keyword evidence="15" id="KW-1133">Transmembrane helix</keyword>
<dbReference type="EMBL" id="JAULBC010000007">
    <property type="protein sequence ID" value="MEX6689925.1"/>
    <property type="molecule type" value="Genomic_DNA"/>
</dbReference>
<comment type="caution">
    <text evidence="18">The sequence shown here is derived from an EMBL/GenBank/DDBJ whole genome shotgun (WGS) entry which is preliminary data.</text>
</comment>
<evidence type="ECO:0000256" key="6">
    <source>
        <dbReference type="ARBA" id="ARBA00022692"/>
    </source>
</evidence>
<evidence type="ECO:0000256" key="8">
    <source>
        <dbReference type="ARBA" id="ARBA00023047"/>
    </source>
</evidence>
<feature type="domain" description="SLBB" evidence="17">
    <location>
        <begin position="136"/>
        <end position="215"/>
    </location>
</feature>
<evidence type="ECO:0000256" key="15">
    <source>
        <dbReference type="SAM" id="Phobius"/>
    </source>
</evidence>
<keyword evidence="12" id="KW-0564">Palmitate</keyword>
<organism evidence="18 19">
    <name type="scientific">Danxiaibacter flavus</name>
    <dbReference type="NCBI Taxonomy" id="3049108"/>
    <lineage>
        <taxon>Bacteria</taxon>
        <taxon>Pseudomonadati</taxon>
        <taxon>Bacteroidota</taxon>
        <taxon>Chitinophagia</taxon>
        <taxon>Chitinophagales</taxon>
        <taxon>Chitinophagaceae</taxon>
        <taxon>Danxiaibacter</taxon>
    </lineage>
</organism>
<evidence type="ECO:0000256" key="9">
    <source>
        <dbReference type="ARBA" id="ARBA00023065"/>
    </source>
</evidence>
<keyword evidence="11 15" id="KW-0472">Membrane</keyword>
<dbReference type="Pfam" id="PF22461">
    <property type="entry name" value="SLBB_2"/>
    <property type="match status" value="1"/>
</dbReference>
<evidence type="ECO:0000256" key="3">
    <source>
        <dbReference type="ARBA" id="ARBA00022448"/>
    </source>
</evidence>
<reference evidence="18 19" key="1">
    <citation type="submission" date="2023-07" db="EMBL/GenBank/DDBJ databases">
        <authorList>
            <person name="Lian W.-H."/>
        </authorList>
    </citation>
    <scope>NUCLEOTIDE SEQUENCE [LARGE SCALE GENOMIC DNA]</scope>
    <source>
        <strain evidence="18 19">SYSU DXS3180</strain>
    </source>
</reference>
<dbReference type="InterPro" id="IPR003715">
    <property type="entry name" value="Poly_export_N"/>
</dbReference>
<keyword evidence="19" id="KW-1185">Reference proteome</keyword>
<dbReference type="Gene3D" id="3.10.560.10">
    <property type="entry name" value="Outer membrane lipoprotein wza domain like"/>
    <property type="match status" value="1"/>
</dbReference>